<dbReference type="Gene3D" id="2.170.270.10">
    <property type="entry name" value="SET domain"/>
    <property type="match status" value="1"/>
</dbReference>
<dbReference type="EMBL" id="JAFEKC020000002">
    <property type="protein sequence ID" value="KAK0516627.1"/>
    <property type="molecule type" value="Genomic_DNA"/>
</dbReference>
<evidence type="ECO:0000259" key="18">
    <source>
        <dbReference type="PROSITE" id="PS50280"/>
    </source>
</evidence>
<dbReference type="SMART" id="SM00508">
    <property type="entry name" value="PostSET"/>
    <property type="match status" value="1"/>
</dbReference>
<dbReference type="InterPro" id="IPR024657">
    <property type="entry name" value="COMPASS_Set1_N-SET"/>
</dbReference>
<keyword evidence="6 16" id="KW-0489">Methyltransferase</keyword>
<feature type="compositionally biased region" description="Basic residues" evidence="17">
    <location>
        <begin position="780"/>
        <end position="789"/>
    </location>
</feature>
<evidence type="ECO:0000256" key="14">
    <source>
        <dbReference type="ARBA" id="ARBA00047583"/>
    </source>
</evidence>
<dbReference type="PIRSF" id="PIRSF037104">
    <property type="entry name" value="Histone_H3-K4_mtfrase_Set1_fun"/>
    <property type="match status" value="1"/>
</dbReference>
<comment type="function">
    <text evidence="16">Catalytic component of the COMPASS (Set1C) complex that specifically mono-, di- and trimethylates histone H3 to form H3K4me1/2/3. COMPASS recognizes ubiquitinated H2B on one face of the nucleosome which stimulates the methylation of H3 on the opposing face.</text>
</comment>
<dbReference type="GO" id="GO:0005694">
    <property type="term" value="C:chromosome"/>
    <property type="evidence" value="ECO:0007669"/>
    <property type="project" value="UniProtKB-SubCell"/>
</dbReference>
<dbReference type="SUPFAM" id="SSF54928">
    <property type="entry name" value="RNA-binding domain, RBD"/>
    <property type="match status" value="1"/>
</dbReference>
<feature type="compositionally biased region" description="Basic and acidic residues" evidence="17">
    <location>
        <begin position="171"/>
        <end position="182"/>
    </location>
</feature>
<keyword evidence="9 16" id="KW-0156">Chromatin regulator</keyword>
<evidence type="ECO:0000256" key="13">
    <source>
        <dbReference type="ARBA" id="ARBA00047571"/>
    </source>
</evidence>
<dbReference type="InterPro" id="IPR046341">
    <property type="entry name" value="SET_dom_sf"/>
</dbReference>
<evidence type="ECO:0000313" key="21">
    <source>
        <dbReference type="Proteomes" id="UP001166286"/>
    </source>
</evidence>
<keyword evidence="7 16" id="KW-0808">Transferase</keyword>
<feature type="compositionally biased region" description="Basic residues" evidence="17">
    <location>
        <begin position="914"/>
        <end position="928"/>
    </location>
</feature>
<feature type="region of interest" description="Disordered" evidence="17">
    <location>
        <begin position="1"/>
        <end position="71"/>
    </location>
</feature>
<feature type="compositionally biased region" description="Basic and acidic residues" evidence="17">
    <location>
        <begin position="897"/>
        <end position="913"/>
    </location>
</feature>
<dbReference type="SUPFAM" id="SSF82199">
    <property type="entry name" value="SET domain"/>
    <property type="match status" value="1"/>
</dbReference>
<evidence type="ECO:0000256" key="12">
    <source>
        <dbReference type="ARBA" id="ARBA00044515"/>
    </source>
</evidence>
<keyword evidence="10 16" id="KW-0539">Nucleus</keyword>
<evidence type="ECO:0000256" key="1">
    <source>
        <dbReference type="ARBA" id="ARBA00004123"/>
    </source>
</evidence>
<dbReference type="InterPro" id="IPR001214">
    <property type="entry name" value="SET_dom"/>
</dbReference>
<reference evidence="20" key="1">
    <citation type="submission" date="2023-03" db="EMBL/GenBank/DDBJ databases">
        <title>Complete genome of Cladonia borealis.</title>
        <authorList>
            <person name="Park H."/>
        </authorList>
    </citation>
    <scope>NUCLEOTIDE SEQUENCE</scope>
    <source>
        <strain evidence="20">ANT050790</strain>
    </source>
</reference>
<evidence type="ECO:0000256" key="9">
    <source>
        <dbReference type="ARBA" id="ARBA00022853"/>
    </source>
</evidence>
<evidence type="ECO:0000256" key="8">
    <source>
        <dbReference type="ARBA" id="ARBA00022691"/>
    </source>
</evidence>
<dbReference type="Pfam" id="PF00076">
    <property type="entry name" value="RRM_1"/>
    <property type="match status" value="1"/>
</dbReference>
<evidence type="ECO:0000256" key="16">
    <source>
        <dbReference type="PIRNR" id="PIRNR037104"/>
    </source>
</evidence>
<comment type="function">
    <text evidence="11">Catalytic component of the COMPASS (Set1C) complex that specifically mono-, di- and trimethylates histone H3 to form H3K4me1/2/3. Binds RNAs which might negatively affect its histone methyltransferase activity. COMPASS recognizes ubiquitinated H2B on one face of the nucleosome which stimulates the methylation of H3 on the opposing face.</text>
</comment>
<name>A0AA39V592_9LECA</name>
<evidence type="ECO:0000256" key="7">
    <source>
        <dbReference type="ARBA" id="ARBA00022679"/>
    </source>
</evidence>
<protein>
    <recommendedName>
        <fullName evidence="4 16">Histone-lysine N-methyltransferase, H3 lysine-4 specific</fullName>
        <ecNumber evidence="3 16">2.1.1.354</ecNumber>
    </recommendedName>
</protein>
<feature type="compositionally biased region" description="Basic and acidic residues" evidence="17">
    <location>
        <begin position="706"/>
        <end position="716"/>
    </location>
</feature>
<comment type="catalytic activity">
    <reaction evidence="13 16">
        <text>L-lysyl(4)-[histone H3] + 3 S-adenosyl-L-methionine = N(6),N(6),N(6)-trimethyl-L-lysyl(4)-[histone H3] + 3 S-adenosyl-L-homocysteine + 3 H(+)</text>
        <dbReference type="Rhea" id="RHEA:60260"/>
        <dbReference type="Rhea" id="RHEA-COMP:15537"/>
        <dbReference type="Rhea" id="RHEA-COMP:15547"/>
        <dbReference type="ChEBI" id="CHEBI:15378"/>
        <dbReference type="ChEBI" id="CHEBI:29969"/>
        <dbReference type="ChEBI" id="CHEBI:57856"/>
        <dbReference type="ChEBI" id="CHEBI:59789"/>
        <dbReference type="ChEBI" id="CHEBI:61961"/>
        <dbReference type="EC" id="2.1.1.354"/>
    </reaction>
</comment>
<sequence length="1309" mass="146739">MSRSSKGFADFFPTAPSVLQQKRSKASEDRGRHYSTANTASHNSHAPSAARASSGGGEGEGSTLTKRRNDGINNTAINSIHHEENEYANGDVSHEVGSASSTSTTSSVFSASRKEAGIANHNGVHNATSLTPLTNIDSSPRASGMASSPKRTTQDKRATARLPPRSPLPGRLEENFDSRMEEASTPDSVDSERTSPPTGPQARPGKGEVKGYKIVFDPDADKSLKGKEKRNRTAEYKPFGEGEEGPPPPDPRLELRGYTNGVANRRKTLYRVAPYSLKEYKYEKETSIGPGPPTRIVVTGFDPLAPVTQIRHLFSSFGDIAEINSKTDPENGSFLGICLIKYKDSRSVRGGPPISASDAAKKAYLECKGGQHRVGLCPVFAELDRDGSVGRRAMIKAKEKQRAKEPRIEKPKREVNVPGPPPSAPKGPSAKTFPRTHLPPPPPPSTTHLSLTASTQPPHPPPHQGPRAVTEPDGANTIEEKPILDQIGRDPYIFIAHCYVPVMPKTLPHLKKRLKNENWKDVRCDRTGYYVIFEDSKKGEEYAVRCYEQYRFRELFTYIMNMECHQFGNPNYAERERLQKEEEQDLEEEKKQRAKNIDPVVEAVETIRSEVKVKLMQDVKLKIVASELYEFLEPDRHADKRRKLNISDPNDGRGPGLRFDMTNYTPPAGTPDSRSDMLINGRRPLGPSTLNVSALPRIRKGIASKRGNDGFMDERRKQKAPRKKEIRGLHHRLQGFQEEDEDSEDERRTTFTRDTEEQESRPASRMSVASDISDNESSRPKPKKLRRNSRASIWSNLREDDDTDDVTPAMTDIDQETAKEILMASSEHDQSKLSQAAKKRRQLTQEQLIQELASKEKQKEDDELFGIRKDDNDIEIVPSSPFNTNPCIGLEIDEFMDPHSKEPSETPETDSKTGRSKKPTKNARKSKKQVYEEREALRKKEQAKAEYELLLKSAPKVPAAEEPVVTPETEKVPWFVTKGEPERTVPEDPNVVLDLDGWQHIVKDDEDLRILRQVLAGRAAANLGNISTWSWKQKEIKALNRGGERGVIREETKIEGYYVPNLTGCARTEGTKKILESEKSKYLPHRIKVQRAREEREAQANKDDPVATAAEIKALALAKSTAKSSSRSSRVNNRRLVADIAAQKQVLATSSGEGDAIRFNQLKKRKKPVKFARSAIHNWGLYAMENIAANDMIIEYVGEMVRQQVADMRERQYLKSGIGSSYLFRIDENTVIDATKRGGIARFINHSCDPNCTAKIIKVEGTKRIVIYALRDIGQNEELTYDYKFEREWGSDDRIPCLCGTARCKGFLN</sequence>
<dbReference type="InterPro" id="IPR003616">
    <property type="entry name" value="Post-SET_dom"/>
</dbReference>
<dbReference type="GO" id="GO:0032259">
    <property type="term" value="P:methylation"/>
    <property type="evidence" value="ECO:0007669"/>
    <property type="project" value="UniProtKB-KW"/>
</dbReference>
<dbReference type="InterPro" id="IPR035979">
    <property type="entry name" value="RBD_domain_sf"/>
</dbReference>
<feature type="region of interest" description="Disordered" evidence="17">
    <location>
        <begin position="120"/>
        <end position="255"/>
    </location>
</feature>
<comment type="subunit">
    <text evidence="12">Component of the Set1C/COMPASS complex.</text>
</comment>
<dbReference type="InterPro" id="IPR024636">
    <property type="entry name" value="SET_assoc"/>
</dbReference>
<dbReference type="Pfam" id="PF00856">
    <property type="entry name" value="SET"/>
    <property type="match status" value="1"/>
</dbReference>
<feature type="compositionally biased region" description="Basic residues" evidence="17">
    <location>
        <begin position="717"/>
        <end position="733"/>
    </location>
</feature>
<dbReference type="InterPro" id="IPR012677">
    <property type="entry name" value="Nucleotide-bd_a/b_plait_sf"/>
</dbReference>
<dbReference type="Gene3D" id="3.30.70.330">
    <property type="match status" value="1"/>
</dbReference>
<feature type="region of interest" description="Disordered" evidence="17">
    <location>
        <begin position="642"/>
        <end position="808"/>
    </location>
</feature>
<evidence type="ECO:0000256" key="4">
    <source>
        <dbReference type="ARBA" id="ARBA00015839"/>
    </source>
</evidence>
<gene>
    <name evidence="20" type="ORF">JMJ35_001230</name>
</gene>
<evidence type="ECO:0000256" key="2">
    <source>
        <dbReference type="ARBA" id="ARBA00004286"/>
    </source>
</evidence>
<feature type="domain" description="SET" evidence="18">
    <location>
        <begin position="1167"/>
        <end position="1284"/>
    </location>
</feature>
<accession>A0AA39V592</accession>
<dbReference type="PANTHER" id="PTHR45814">
    <property type="entry name" value="HISTONE-LYSINE N-METHYLTRANSFERASE SETD1"/>
    <property type="match status" value="1"/>
</dbReference>
<comment type="subunit">
    <text evidence="16">Component of the COMPASS (Set1C) complex.</text>
</comment>
<feature type="region of interest" description="Disordered" evidence="17">
    <location>
        <begin position="396"/>
        <end position="474"/>
    </location>
</feature>
<dbReference type="PROSITE" id="PS51572">
    <property type="entry name" value="SAM_MT43_1"/>
    <property type="match status" value="1"/>
</dbReference>
<dbReference type="Proteomes" id="UP001166286">
    <property type="component" value="Unassembled WGS sequence"/>
</dbReference>
<dbReference type="PROSITE" id="PS50868">
    <property type="entry name" value="POST_SET"/>
    <property type="match status" value="1"/>
</dbReference>
<evidence type="ECO:0000256" key="15">
    <source>
        <dbReference type="ARBA" id="ARBA00049129"/>
    </source>
</evidence>
<comment type="catalytic activity">
    <reaction evidence="14">
        <text>N(6)-methyl-L-lysyl(4)-[histone H3] + S-adenosyl-L-methionine = N(6),N(6)-dimethyl-L-lysyl(4)-[histone H3] + S-adenosyl-L-homocysteine + H(+)</text>
        <dbReference type="Rhea" id="RHEA:60268"/>
        <dbReference type="Rhea" id="RHEA-COMP:15540"/>
        <dbReference type="Rhea" id="RHEA-COMP:15543"/>
        <dbReference type="ChEBI" id="CHEBI:15378"/>
        <dbReference type="ChEBI" id="CHEBI:57856"/>
        <dbReference type="ChEBI" id="CHEBI:59789"/>
        <dbReference type="ChEBI" id="CHEBI:61929"/>
        <dbReference type="ChEBI" id="CHEBI:61976"/>
    </reaction>
</comment>
<evidence type="ECO:0000256" key="6">
    <source>
        <dbReference type="ARBA" id="ARBA00022603"/>
    </source>
</evidence>
<comment type="caution">
    <text evidence="20">The sequence shown here is derived from an EMBL/GenBank/DDBJ whole genome shotgun (WGS) entry which is preliminary data.</text>
</comment>
<dbReference type="GO" id="GO:0048188">
    <property type="term" value="C:Set1C/COMPASS complex"/>
    <property type="evidence" value="ECO:0007669"/>
    <property type="project" value="InterPro"/>
</dbReference>
<feature type="compositionally biased region" description="Low complexity" evidence="17">
    <location>
        <begin position="446"/>
        <end position="456"/>
    </location>
</feature>
<feature type="compositionally biased region" description="Polar residues" evidence="17">
    <location>
        <begin position="123"/>
        <end position="151"/>
    </location>
</feature>
<keyword evidence="5 16" id="KW-0158">Chromosome</keyword>
<feature type="region of interest" description="Disordered" evidence="17">
    <location>
        <begin position="824"/>
        <end position="844"/>
    </location>
</feature>
<comment type="subcellular location">
    <subcellularLocation>
        <location evidence="2">Chromosome</location>
    </subcellularLocation>
    <subcellularLocation>
        <location evidence="1 16">Nucleus</location>
    </subcellularLocation>
</comment>
<organism evidence="20 21">
    <name type="scientific">Cladonia borealis</name>
    <dbReference type="NCBI Taxonomy" id="184061"/>
    <lineage>
        <taxon>Eukaryota</taxon>
        <taxon>Fungi</taxon>
        <taxon>Dikarya</taxon>
        <taxon>Ascomycota</taxon>
        <taxon>Pezizomycotina</taxon>
        <taxon>Lecanoromycetes</taxon>
        <taxon>OSLEUM clade</taxon>
        <taxon>Lecanoromycetidae</taxon>
        <taxon>Lecanorales</taxon>
        <taxon>Lecanorineae</taxon>
        <taxon>Cladoniaceae</taxon>
        <taxon>Cladonia</taxon>
    </lineage>
</organism>
<dbReference type="PROSITE" id="PS50280">
    <property type="entry name" value="SET"/>
    <property type="match status" value="1"/>
</dbReference>
<feature type="compositionally biased region" description="Basic and acidic residues" evidence="17">
    <location>
        <begin position="745"/>
        <end position="762"/>
    </location>
</feature>
<evidence type="ECO:0000256" key="17">
    <source>
        <dbReference type="SAM" id="MobiDB-lite"/>
    </source>
</evidence>
<feature type="compositionally biased region" description="Basic and acidic residues" evidence="17">
    <location>
        <begin position="396"/>
        <end position="415"/>
    </location>
</feature>
<evidence type="ECO:0000256" key="3">
    <source>
        <dbReference type="ARBA" id="ARBA00012182"/>
    </source>
</evidence>
<dbReference type="GO" id="GO:0140999">
    <property type="term" value="F:histone H3K4 trimethyltransferase activity"/>
    <property type="evidence" value="ECO:0007669"/>
    <property type="project" value="UniProtKB-EC"/>
</dbReference>
<keyword evidence="21" id="KW-1185">Reference proteome</keyword>
<dbReference type="Pfam" id="PF11767">
    <property type="entry name" value="SET_assoc"/>
    <property type="match status" value="1"/>
</dbReference>
<dbReference type="InterPro" id="IPR044570">
    <property type="entry name" value="Set1-like"/>
</dbReference>
<proteinExistence type="predicted"/>
<evidence type="ECO:0000256" key="5">
    <source>
        <dbReference type="ARBA" id="ARBA00022454"/>
    </source>
</evidence>
<dbReference type="EC" id="2.1.1.354" evidence="3 16"/>
<dbReference type="Pfam" id="PF11764">
    <property type="entry name" value="N-SET"/>
    <property type="match status" value="1"/>
</dbReference>
<feature type="domain" description="Post-SET" evidence="19">
    <location>
        <begin position="1293"/>
        <end position="1309"/>
    </location>
</feature>
<evidence type="ECO:0000256" key="11">
    <source>
        <dbReference type="ARBA" id="ARBA00044492"/>
    </source>
</evidence>
<keyword evidence="8 16" id="KW-0949">S-adenosyl-L-methionine</keyword>
<dbReference type="PANTHER" id="PTHR45814:SF2">
    <property type="entry name" value="HISTONE-LYSINE N-METHYLTRANSFERASE SETD1"/>
    <property type="match status" value="1"/>
</dbReference>
<feature type="region of interest" description="Disordered" evidence="17">
    <location>
        <begin position="897"/>
        <end position="937"/>
    </location>
</feature>
<comment type="catalytic activity">
    <reaction evidence="15">
        <text>N(6),N(6)-dimethyl-L-lysyl(4)-[histone H3] + S-adenosyl-L-methionine = N(6),N(6),N(6)-trimethyl-L-lysyl(4)-[histone H3] + S-adenosyl-L-homocysteine + H(+)</text>
        <dbReference type="Rhea" id="RHEA:60272"/>
        <dbReference type="Rhea" id="RHEA-COMP:15537"/>
        <dbReference type="Rhea" id="RHEA-COMP:15540"/>
        <dbReference type="ChEBI" id="CHEBI:15378"/>
        <dbReference type="ChEBI" id="CHEBI:57856"/>
        <dbReference type="ChEBI" id="CHEBI:59789"/>
        <dbReference type="ChEBI" id="CHEBI:61961"/>
        <dbReference type="ChEBI" id="CHEBI:61976"/>
    </reaction>
</comment>
<feature type="compositionally biased region" description="Low complexity" evidence="17">
    <location>
        <begin position="37"/>
        <end position="53"/>
    </location>
</feature>
<evidence type="ECO:0000259" key="19">
    <source>
        <dbReference type="PROSITE" id="PS50868"/>
    </source>
</evidence>
<evidence type="ECO:0000256" key="10">
    <source>
        <dbReference type="ARBA" id="ARBA00023242"/>
    </source>
</evidence>
<dbReference type="GO" id="GO:0003723">
    <property type="term" value="F:RNA binding"/>
    <property type="evidence" value="ECO:0007669"/>
    <property type="project" value="InterPro"/>
</dbReference>
<feature type="compositionally biased region" description="Basic and acidic residues" evidence="17">
    <location>
        <begin position="219"/>
        <end position="240"/>
    </location>
</feature>
<dbReference type="InterPro" id="IPR017111">
    <property type="entry name" value="Set1_fungi"/>
</dbReference>
<dbReference type="SMART" id="SM00317">
    <property type="entry name" value="SET"/>
    <property type="match status" value="1"/>
</dbReference>
<dbReference type="SMART" id="SM01291">
    <property type="entry name" value="N-SET"/>
    <property type="match status" value="1"/>
</dbReference>
<dbReference type="InterPro" id="IPR000504">
    <property type="entry name" value="RRM_dom"/>
</dbReference>
<evidence type="ECO:0000313" key="20">
    <source>
        <dbReference type="EMBL" id="KAK0516627.1"/>
    </source>
</evidence>
<dbReference type="CDD" id="cd20072">
    <property type="entry name" value="SET_SET1"/>
    <property type="match status" value="1"/>
</dbReference>